<evidence type="ECO:0000313" key="1">
    <source>
        <dbReference type="EMBL" id="NMB70231.1"/>
    </source>
</evidence>
<dbReference type="GO" id="GO:0004518">
    <property type="term" value="F:nuclease activity"/>
    <property type="evidence" value="ECO:0007669"/>
    <property type="project" value="InterPro"/>
</dbReference>
<accession>A0A7X9DKS6</accession>
<proteinExistence type="predicted"/>
<protein>
    <submittedName>
        <fullName evidence="1">Bifunctional nuclease family protein</fullName>
    </submittedName>
</protein>
<gene>
    <name evidence="1" type="ORF">GYA27_03470</name>
</gene>
<comment type="caution">
    <text evidence="1">The sequence shown here is derived from an EMBL/GenBank/DDBJ whole genome shotgun (WGS) entry which is preliminary data.</text>
</comment>
<dbReference type="Proteomes" id="UP000526033">
    <property type="component" value="Unassembled WGS sequence"/>
</dbReference>
<organism evidence="1 2">
    <name type="scientific">candidate division WWE3 bacterium</name>
    <dbReference type="NCBI Taxonomy" id="2053526"/>
    <lineage>
        <taxon>Bacteria</taxon>
        <taxon>Katanobacteria</taxon>
    </lineage>
</organism>
<dbReference type="AlphaFoldDB" id="A0A7X9DKS6"/>
<dbReference type="Gene3D" id="3.10.690.10">
    <property type="entry name" value="Bifunctional nuclease domain"/>
    <property type="match status" value="1"/>
</dbReference>
<dbReference type="EMBL" id="JAAZNL010000045">
    <property type="protein sequence ID" value="NMB70231.1"/>
    <property type="molecule type" value="Genomic_DNA"/>
</dbReference>
<sequence length="128" mass="15149">MTELKILYVSKSDDSNITYLYDKTNHVLLPVEADNSFSNENFCTVLRSMLNILNVKTASFEIYKHQDETFYWYLRLKTKKQTYKINCDTEIFSYLADKINFPVYAAPKILQKQGIRITEDLLERELET</sequence>
<dbReference type="InterPro" id="IPR036104">
    <property type="entry name" value="BFN_sf"/>
</dbReference>
<name>A0A7X9DKS6_UNCKA</name>
<evidence type="ECO:0000313" key="2">
    <source>
        <dbReference type="Proteomes" id="UP000526033"/>
    </source>
</evidence>
<reference evidence="1 2" key="1">
    <citation type="journal article" date="2020" name="Biotechnol. Biofuels">
        <title>New insights from the biogas microbiome by comprehensive genome-resolved metagenomics of nearly 1600 species originating from multiple anaerobic digesters.</title>
        <authorList>
            <person name="Campanaro S."/>
            <person name="Treu L."/>
            <person name="Rodriguez-R L.M."/>
            <person name="Kovalovszki A."/>
            <person name="Ziels R.M."/>
            <person name="Maus I."/>
            <person name="Zhu X."/>
            <person name="Kougias P.G."/>
            <person name="Basile A."/>
            <person name="Luo G."/>
            <person name="Schluter A."/>
            <person name="Konstantinidis K.T."/>
            <person name="Angelidaki I."/>
        </authorList>
    </citation>
    <scope>NUCLEOTIDE SEQUENCE [LARGE SCALE GENOMIC DNA]</scope>
    <source>
        <strain evidence="1">AS27yjCOA_165</strain>
    </source>
</reference>
<dbReference type="SUPFAM" id="SSF103256">
    <property type="entry name" value="Hypothetical protein TM0160"/>
    <property type="match status" value="1"/>
</dbReference>